<comment type="caution">
    <text evidence="1">The sequence shown here is derived from an EMBL/GenBank/DDBJ whole genome shotgun (WGS) entry which is preliminary data.</text>
</comment>
<gene>
    <name evidence="1" type="ORF">Mgrana_01489</name>
</gene>
<evidence type="ECO:0000313" key="2">
    <source>
        <dbReference type="Proteomes" id="UP000266178"/>
    </source>
</evidence>
<proteinExistence type="predicted"/>
<organism evidence="1 2">
    <name type="scientific">Meiothermus granaticius NBRC 107808</name>
    <dbReference type="NCBI Taxonomy" id="1227551"/>
    <lineage>
        <taxon>Bacteria</taxon>
        <taxon>Thermotogati</taxon>
        <taxon>Deinococcota</taxon>
        <taxon>Deinococci</taxon>
        <taxon>Thermales</taxon>
        <taxon>Thermaceae</taxon>
        <taxon>Meiothermus</taxon>
    </lineage>
</organism>
<dbReference type="EMBL" id="QWLB01000017">
    <property type="protein sequence ID" value="RIH92589.1"/>
    <property type="molecule type" value="Genomic_DNA"/>
</dbReference>
<dbReference type="Proteomes" id="UP000266178">
    <property type="component" value="Unassembled WGS sequence"/>
</dbReference>
<name>A0A399FBD7_9DEIN</name>
<accession>A0A399FBD7</accession>
<protein>
    <submittedName>
        <fullName evidence="1">Uncharacterized protein</fullName>
    </submittedName>
</protein>
<sequence length="70" mass="8094">MYWHTMEIGAPPQEYGADLDKLRTYSLSVLLWCFGVQENPRLLPPPCPPEAQRLGLCFPYEKVLNYRHSG</sequence>
<evidence type="ECO:0000313" key="1">
    <source>
        <dbReference type="EMBL" id="RIH92589.1"/>
    </source>
</evidence>
<keyword evidence="2" id="KW-1185">Reference proteome</keyword>
<dbReference type="AlphaFoldDB" id="A0A399FBD7"/>
<reference evidence="1 2" key="1">
    <citation type="submission" date="2018-08" db="EMBL/GenBank/DDBJ databases">
        <title>Meiothermus granaticius genome AF-68 sequencing project.</title>
        <authorList>
            <person name="Da Costa M.S."/>
            <person name="Albuquerque L."/>
            <person name="Raposo P."/>
            <person name="Froufe H.J.C."/>
            <person name="Barroso C.S."/>
            <person name="Egas C."/>
        </authorList>
    </citation>
    <scope>NUCLEOTIDE SEQUENCE [LARGE SCALE GENOMIC DNA]</scope>
    <source>
        <strain evidence="1 2">AF-68</strain>
    </source>
</reference>